<sequence length="234" mass="26107">MSDDLNERLLRTLDAIHAVDNGAKAVTTSLTEEGEADPMEAFSSEIPNVEVKELDTEETAEEETDLLKDYTRARNFTYAMQDVSLVMLKNLCQIAATTMHPKAYDSVNQMMSTMRGMNKDLMDFQKQLLESRGKKRTLPNKTLAEGETYIQNVVDEHGATLTISTRDRPTTTNILEVIRKAKEQGKDLSQLDNQMIVAEAELLEQDDIEEVDDGGSAEHEEGWDGSDEDGVQGS</sequence>
<evidence type="ECO:0000256" key="1">
    <source>
        <dbReference type="SAM" id="MobiDB-lite"/>
    </source>
</evidence>
<proteinExistence type="predicted"/>
<protein>
    <submittedName>
        <fullName evidence="2">Putative terminase small subunit</fullName>
    </submittedName>
</protein>
<feature type="region of interest" description="Disordered" evidence="1">
    <location>
        <begin position="202"/>
        <end position="234"/>
    </location>
</feature>
<dbReference type="Proteomes" id="UP000221506">
    <property type="component" value="Segment"/>
</dbReference>
<feature type="compositionally biased region" description="Acidic residues" evidence="1">
    <location>
        <begin position="223"/>
        <end position="234"/>
    </location>
</feature>
<feature type="compositionally biased region" description="Acidic residues" evidence="1">
    <location>
        <begin position="202"/>
        <end position="215"/>
    </location>
</feature>
<reference evidence="2 3" key="1">
    <citation type="submission" date="2017-04" db="EMBL/GenBank/DDBJ databases">
        <title>Complete genome sequence and characterization of temperature-dependent bacteriophage phiA8-29 infecting Aeromonas.</title>
        <authorList>
            <person name="He Y."/>
            <person name="Yang H."/>
        </authorList>
    </citation>
    <scope>NUCLEOTIDE SEQUENCE [LARGE SCALE GENOMIC DNA]</scope>
</reference>
<dbReference type="EMBL" id="KY914485">
    <property type="protein sequence ID" value="ARK07979.1"/>
    <property type="molecule type" value="Genomic_DNA"/>
</dbReference>
<accession>A0A1W6DYM1</accession>
<evidence type="ECO:0000313" key="2">
    <source>
        <dbReference type="EMBL" id="ARK07979.1"/>
    </source>
</evidence>
<gene>
    <name evidence="2" type="ORF">phiA829_159</name>
</gene>
<keyword evidence="3" id="KW-1185">Reference proteome</keyword>
<dbReference type="Gene3D" id="1.10.287.1060">
    <property type="entry name" value="ESAT-6-like"/>
    <property type="match status" value="1"/>
</dbReference>
<evidence type="ECO:0000313" key="3">
    <source>
        <dbReference type="Proteomes" id="UP000221506"/>
    </source>
</evidence>
<name>A0A1W6DYM1_9CAUD</name>
<organism evidence="2 3">
    <name type="scientific">Aeromonas phage phiA8-29</name>
    <dbReference type="NCBI Taxonomy" id="1978922"/>
    <lineage>
        <taxon>Viruses</taxon>
        <taxon>Duplodnaviria</taxon>
        <taxon>Heunggongvirae</taxon>
        <taxon>Uroviricota</taxon>
        <taxon>Caudoviricetes</taxon>
        <taxon>Pantevenvirales</taxon>
        <taxon>Ackermannviridae</taxon>
        <taxon>Tedavirus</taxon>
        <taxon>Tedavirus A829</taxon>
    </lineage>
</organism>